<dbReference type="Pfam" id="PF13432">
    <property type="entry name" value="TPR_16"/>
    <property type="match status" value="1"/>
</dbReference>
<evidence type="ECO:0000256" key="1">
    <source>
        <dbReference type="ARBA" id="ARBA00022737"/>
    </source>
</evidence>
<accession>A0A6H1U1T2</accession>
<feature type="repeat" description="TPR" evidence="3">
    <location>
        <begin position="270"/>
        <end position="303"/>
    </location>
</feature>
<evidence type="ECO:0000313" key="7">
    <source>
        <dbReference type="Proteomes" id="UP000500857"/>
    </source>
</evidence>
<dbReference type="NCBIfam" id="NF047558">
    <property type="entry name" value="TPR_END_plus"/>
    <property type="match status" value="1"/>
</dbReference>
<dbReference type="Gene3D" id="1.25.40.10">
    <property type="entry name" value="Tetratricopeptide repeat domain"/>
    <property type="match status" value="1"/>
</dbReference>
<keyword evidence="2 3" id="KW-0802">TPR repeat</keyword>
<dbReference type="InterPro" id="IPR050498">
    <property type="entry name" value="Ycf3"/>
</dbReference>
<evidence type="ECO:0000256" key="2">
    <source>
        <dbReference type="ARBA" id="ARBA00022803"/>
    </source>
</evidence>
<gene>
    <name evidence="6" type="ORF">HCG48_17435</name>
</gene>
<dbReference type="GO" id="GO:0046813">
    <property type="term" value="P:receptor-mediated virion attachment to host cell"/>
    <property type="evidence" value="ECO:0007669"/>
    <property type="project" value="TreeGrafter"/>
</dbReference>
<keyword evidence="5" id="KW-1133">Transmembrane helix</keyword>
<sequence>MTINPCAANSTASLTPATARRRSAVGVVPRVRIPLNWLKHGSLTLAAIAVCVGSATAQTPPPPPRPLTSPTASPTAQPTASPSPTASPTTQPTASPSPAPTATPAASEATPAQSLSAPEPEATPAADAAIADPQLQEQIQAEVDRAFTRAMSPLNTLLIALTLFPIAATVFGIWLLRRSIGDRIVNEVKEQIGQELKAEIEAELIGGGDRPSESALAPMLPNPAEEKNAQLNELISMALATQNLLNEARNTLEESMKMQNKVGEPFREVFGLYLKQGFELFHEGKYQQSLEMYERATQVDPDCYDAWLGRGVALTELQQYDEAISSYNKAIRVHAEQSDPWYGKARCYALKNDVDMVVDNLKRAIALNPQIRDLIQTNPDFDCVRETEAFDNLVREI</sequence>
<dbReference type="EMBL" id="CP051167">
    <property type="protein sequence ID" value="QIZ72130.1"/>
    <property type="molecule type" value="Genomic_DNA"/>
</dbReference>
<evidence type="ECO:0000256" key="3">
    <source>
        <dbReference type="PROSITE-ProRule" id="PRU00339"/>
    </source>
</evidence>
<evidence type="ECO:0000256" key="4">
    <source>
        <dbReference type="SAM" id="MobiDB-lite"/>
    </source>
</evidence>
<dbReference type="Proteomes" id="UP000500857">
    <property type="component" value="Chromosome"/>
</dbReference>
<feature type="repeat" description="TPR" evidence="3">
    <location>
        <begin position="338"/>
        <end position="371"/>
    </location>
</feature>
<proteinExistence type="predicted"/>
<name>A0A6H1U1T2_9CYAN</name>
<feature type="transmembrane region" description="Helical" evidence="5">
    <location>
        <begin position="157"/>
        <end position="176"/>
    </location>
</feature>
<dbReference type="KEGG" id="oxy:HCG48_17435"/>
<dbReference type="SMART" id="SM00028">
    <property type="entry name" value="TPR"/>
    <property type="match status" value="3"/>
</dbReference>
<feature type="compositionally biased region" description="Polar residues" evidence="4">
    <location>
        <begin position="1"/>
        <end position="16"/>
    </location>
</feature>
<dbReference type="AlphaFoldDB" id="A0A6H1U1T2"/>
<keyword evidence="5" id="KW-0812">Transmembrane</keyword>
<dbReference type="InterPro" id="IPR019734">
    <property type="entry name" value="TPR_rpt"/>
</dbReference>
<dbReference type="PROSITE" id="PS50005">
    <property type="entry name" value="TPR"/>
    <property type="match status" value="3"/>
</dbReference>
<dbReference type="SUPFAM" id="SSF48452">
    <property type="entry name" value="TPR-like"/>
    <property type="match status" value="1"/>
</dbReference>
<dbReference type="PANTHER" id="PTHR44858">
    <property type="entry name" value="TETRATRICOPEPTIDE REPEAT PROTEIN 6"/>
    <property type="match status" value="1"/>
</dbReference>
<protein>
    <submittedName>
        <fullName evidence="6">Tetratricopeptide repeat protein</fullName>
    </submittedName>
</protein>
<feature type="compositionally biased region" description="Low complexity" evidence="4">
    <location>
        <begin position="102"/>
        <end position="125"/>
    </location>
</feature>
<keyword evidence="1" id="KW-0677">Repeat</keyword>
<evidence type="ECO:0000313" key="6">
    <source>
        <dbReference type="EMBL" id="QIZ72130.1"/>
    </source>
</evidence>
<dbReference type="InterPro" id="IPR011990">
    <property type="entry name" value="TPR-like_helical_dom_sf"/>
</dbReference>
<keyword evidence="5" id="KW-0472">Membrane</keyword>
<feature type="region of interest" description="Disordered" evidence="4">
    <location>
        <begin position="1"/>
        <end position="24"/>
    </location>
</feature>
<dbReference type="PANTHER" id="PTHR44858:SF1">
    <property type="entry name" value="UDP-N-ACETYLGLUCOSAMINE--PEPTIDE N-ACETYLGLUCOSAMINYLTRANSFERASE SPINDLY-RELATED"/>
    <property type="match status" value="1"/>
</dbReference>
<evidence type="ECO:0000256" key="5">
    <source>
        <dbReference type="SAM" id="Phobius"/>
    </source>
</evidence>
<feature type="repeat" description="TPR" evidence="3">
    <location>
        <begin position="304"/>
        <end position="337"/>
    </location>
</feature>
<reference evidence="6 7" key="1">
    <citation type="submission" date="2020-04" db="EMBL/GenBank/DDBJ databases">
        <authorList>
            <person name="Basu S."/>
            <person name="Maruthanayagam V."/>
            <person name="Chakraborty S."/>
            <person name="Pramanik A."/>
            <person name="Mukherjee J."/>
            <person name="Brink B."/>
        </authorList>
    </citation>
    <scope>NUCLEOTIDE SEQUENCE [LARGE SCALE GENOMIC DNA]</scope>
    <source>
        <strain evidence="6 7">AP17</strain>
    </source>
</reference>
<dbReference type="RefSeq" id="WP_168570280.1">
    <property type="nucleotide sequence ID" value="NZ_CP051167.1"/>
</dbReference>
<dbReference type="GO" id="GO:0009279">
    <property type="term" value="C:cell outer membrane"/>
    <property type="evidence" value="ECO:0007669"/>
    <property type="project" value="TreeGrafter"/>
</dbReference>
<organism evidence="6 7">
    <name type="scientific">Oxynema aestuarii AP17</name>
    <dbReference type="NCBI Taxonomy" id="2064643"/>
    <lineage>
        <taxon>Bacteria</taxon>
        <taxon>Bacillati</taxon>
        <taxon>Cyanobacteriota</taxon>
        <taxon>Cyanophyceae</taxon>
        <taxon>Oscillatoriophycideae</taxon>
        <taxon>Oscillatoriales</taxon>
        <taxon>Oscillatoriaceae</taxon>
        <taxon>Oxynema</taxon>
        <taxon>Oxynema aestuarii</taxon>
    </lineage>
</organism>
<keyword evidence="7" id="KW-1185">Reference proteome</keyword>
<feature type="region of interest" description="Disordered" evidence="4">
    <location>
        <begin position="56"/>
        <end position="125"/>
    </location>
</feature>
<feature type="compositionally biased region" description="Low complexity" evidence="4">
    <location>
        <begin position="68"/>
        <end position="94"/>
    </location>
</feature>